<dbReference type="AlphaFoldDB" id="A0A1E3PC59"/>
<feature type="region of interest" description="Disordered" evidence="1">
    <location>
        <begin position="379"/>
        <end position="398"/>
    </location>
</feature>
<proteinExistence type="predicted"/>
<feature type="compositionally biased region" description="Basic and acidic residues" evidence="1">
    <location>
        <begin position="25"/>
        <end position="34"/>
    </location>
</feature>
<dbReference type="RefSeq" id="XP_019042192.1">
    <property type="nucleotide sequence ID" value="XM_019184506.1"/>
</dbReference>
<feature type="region of interest" description="Disordered" evidence="1">
    <location>
        <begin position="1"/>
        <end position="120"/>
    </location>
</feature>
<dbReference type="InterPro" id="IPR018814">
    <property type="entry name" value="DUF5427"/>
</dbReference>
<sequence>MTSTPKKSSEAEDVLEFLASLPESDQSKLKDLKDKKAKNGNADDSDILDFLDELEANDQKKKKTKDIKSEEKKDNNQQEPKQKEEKSEEKPEEETKGQTEVSKDTDNNNDDELPELNDPITSLSNWWSSSGSATVNSFWSNATQQANNFAQKATEEASKFAKDNNLDESFKKLQNLQIDEETRKKILNNNEEINLPDPSRAFGFLTKNLTNVLNSIVQTDEILKIQLIHDLENFNNLDQLLTKNFRKVIKQVQGGIKIELNKNSTLRNHNNRNLNLFNGKLIDGEKLAFANLENSINSFKQEEIEDEVRSSKLFISILPIHISSTSGNKDDIVPIDNQSSGSFSFTIILKDITHDITIITRSQAFPIKWAHWLDGSVNTDDSDQEKNEDENQDEDVDPSEWVKDWIDDGLSLTFGVLAQTYVVKRMGYD</sequence>
<keyword evidence="3" id="KW-1185">Reference proteome</keyword>
<evidence type="ECO:0000256" key="1">
    <source>
        <dbReference type="SAM" id="MobiDB-lite"/>
    </source>
</evidence>
<dbReference type="PANTHER" id="PTHR28265:SF1">
    <property type="entry name" value="MAINTENANCE OF TELOMERE CAPPING PROTEIN 1"/>
    <property type="match status" value="1"/>
</dbReference>
<evidence type="ECO:0000313" key="3">
    <source>
        <dbReference type="Proteomes" id="UP000094112"/>
    </source>
</evidence>
<dbReference type="Pfam" id="PF10310">
    <property type="entry name" value="DUF5427"/>
    <property type="match status" value="1"/>
</dbReference>
<feature type="compositionally biased region" description="Acidic residues" evidence="1">
    <location>
        <begin position="43"/>
        <end position="56"/>
    </location>
</feature>
<dbReference type="OrthoDB" id="5594977at2759"/>
<protein>
    <recommendedName>
        <fullName evidence="4">Maintenance of telomere capping protein 1</fullName>
    </recommendedName>
</protein>
<evidence type="ECO:0000313" key="2">
    <source>
        <dbReference type="EMBL" id="ODQ62985.1"/>
    </source>
</evidence>
<feature type="compositionally biased region" description="Basic and acidic residues" evidence="1">
    <location>
        <begin position="66"/>
        <end position="106"/>
    </location>
</feature>
<name>A0A1E3PC59_WICAA</name>
<dbReference type="Proteomes" id="UP000094112">
    <property type="component" value="Unassembled WGS sequence"/>
</dbReference>
<dbReference type="PANTHER" id="PTHR28265">
    <property type="entry name" value="MAINTENANCE OF TELOMERE CAPPING PROTEIN 1"/>
    <property type="match status" value="1"/>
</dbReference>
<dbReference type="STRING" id="683960.A0A1E3PC59"/>
<accession>A0A1E3PC59</accession>
<dbReference type="EMBL" id="KV454208">
    <property type="protein sequence ID" value="ODQ62985.1"/>
    <property type="molecule type" value="Genomic_DNA"/>
</dbReference>
<gene>
    <name evidence="2" type="ORF">WICANDRAFT_77143</name>
</gene>
<organism evidence="2 3">
    <name type="scientific">Wickerhamomyces anomalus (strain ATCC 58044 / CBS 1984 / NCYC 433 / NRRL Y-366-8)</name>
    <name type="common">Yeast</name>
    <name type="synonym">Hansenula anomala</name>
    <dbReference type="NCBI Taxonomy" id="683960"/>
    <lineage>
        <taxon>Eukaryota</taxon>
        <taxon>Fungi</taxon>
        <taxon>Dikarya</taxon>
        <taxon>Ascomycota</taxon>
        <taxon>Saccharomycotina</taxon>
        <taxon>Saccharomycetes</taxon>
        <taxon>Phaffomycetales</taxon>
        <taxon>Wickerhamomycetaceae</taxon>
        <taxon>Wickerhamomyces</taxon>
    </lineage>
</organism>
<reference evidence="2 3" key="1">
    <citation type="journal article" date="2016" name="Proc. Natl. Acad. Sci. U.S.A.">
        <title>Comparative genomics of biotechnologically important yeasts.</title>
        <authorList>
            <person name="Riley R."/>
            <person name="Haridas S."/>
            <person name="Wolfe K.H."/>
            <person name="Lopes M.R."/>
            <person name="Hittinger C.T."/>
            <person name="Goeker M."/>
            <person name="Salamov A.A."/>
            <person name="Wisecaver J.H."/>
            <person name="Long T.M."/>
            <person name="Calvey C.H."/>
            <person name="Aerts A.L."/>
            <person name="Barry K.W."/>
            <person name="Choi C."/>
            <person name="Clum A."/>
            <person name="Coughlan A.Y."/>
            <person name="Deshpande S."/>
            <person name="Douglass A.P."/>
            <person name="Hanson S.J."/>
            <person name="Klenk H.-P."/>
            <person name="LaButti K.M."/>
            <person name="Lapidus A."/>
            <person name="Lindquist E.A."/>
            <person name="Lipzen A.M."/>
            <person name="Meier-Kolthoff J.P."/>
            <person name="Ohm R.A."/>
            <person name="Otillar R.P."/>
            <person name="Pangilinan J.L."/>
            <person name="Peng Y."/>
            <person name="Rokas A."/>
            <person name="Rosa C.A."/>
            <person name="Scheuner C."/>
            <person name="Sibirny A.A."/>
            <person name="Slot J.C."/>
            <person name="Stielow J.B."/>
            <person name="Sun H."/>
            <person name="Kurtzman C.P."/>
            <person name="Blackwell M."/>
            <person name="Grigoriev I.V."/>
            <person name="Jeffries T.W."/>
        </authorList>
    </citation>
    <scope>NUCLEOTIDE SEQUENCE [LARGE SCALE GENOMIC DNA]</scope>
    <source>
        <strain evidence="3">ATCC 58044 / CBS 1984 / NCYC 433 / NRRL Y-366-8</strain>
    </source>
</reference>
<dbReference type="GeneID" id="30201752"/>
<evidence type="ECO:0008006" key="4">
    <source>
        <dbReference type="Google" id="ProtNLM"/>
    </source>
</evidence>
<feature type="compositionally biased region" description="Acidic residues" evidence="1">
    <location>
        <begin position="380"/>
        <end position="398"/>
    </location>
</feature>